<dbReference type="InterPro" id="IPR029480">
    <property type="entry name" value="Transpos_assoc"/>
</dbReference>
<dbReference type="Pfam" id="PF13963">
    <property type="entry name" value="Transpos_assoc"/>
    <property type="match status" value="1"/>
</dbReference>
<reference evidence="3" key="2">
    <citation type="submission" date="2025-08" db="UniProtKB">
        <authorList>
            <consortium name="RefSeq"/>
        </authorList>
    </citation>
    <scope>IDENTIFICATION</scope>
    <source>
        <tissue evidence="3">Leaf</tissue>
    </source>
</reference>
<reference evidence="2" key="1">
    <citation type="journal article" date="2021" name="Nat. Commun.">
        <title>Genomic analyses provide insights into spinach domestication and the genetic basis of agronomic traits.</title>
        <authorList>
            <person name="Cai X."/>
            <person name="Sun X."/>
            <person name="Xu C."/>
            <person name="Sun H."/>
            <person name="Wang X."/>
            <person name="Ge C."/>
            <person name="Zhang Z."/>
            <person name="Wang Q."/>
            <person name="Fei Z."/>
            <person name="Jiao C."/>
            <person name="Wang Q."/>
        </authorList>
    </citation>
    <scope>NUCLEOTIDE SEQUENCE [LARGE SCALE GENOMIC DNA]</scope>
    <source>
        <strain evidence="2">cv. Varoflay</strain>
    </source>
</reference>
<dbReference type="RefSeq" id="XP_056699487.1">
    <property type="nucleotide sequence ID" value="XM_056843509.1"/>
</dbReference>
<evidence type="ECO:0000313" key="3">
    <source>
        <dbReference type="RefSeq" id="XP_056699487.1"/>
    </source>
</evidence>
<protein>
    <submittedName>
        <fullName evidence="3">Uncharacterized protein isoform X3</fullName>
    </submittedName>
</protein>
<gene>
    <name evidence="3" type="primary">LOC110785987</name>
</gene>
<evidence type="ECO:0000313" key="2">
    <source>
        <dbReference type="Proteomes" id="UP000813463"/>
    </source>
</evidence>
<keyword evidence="2" id="KW-1185">Reference proteome</keyword>
<sequence>MGEDRSCMYLPRRLPEYENGVIEFLNASFSKAATGGQIRRPCKRCKNRYWYRRNDVYNHLKGDGFVDNYYVWNFHGEESSTMKYVEDELNMVDDFNELLHDRFRNVVQEPSREQGPNDDAKTFYKLMDEGNQELYPGCKGFSILSFFIRLFLYKTLYGLSNVAIDGLLQFIKEIIPEAKVPNNFNAARKTVGDLGFGYKKNTCLSKSLYSLLERI</sequence>
<accession>A0ABM3RV51</accession>
<feature type="domain" description="Transposase-associated" evidence="1">
    <location>
        <begin position="7"/>
        <end position="77"/>
    </location>
</feature>
<dbReference type="Proteomes" id="UP000813463">
    <property type="component" value="Chromosome 4"/>
</dbReference>
<proteinExistence type="predicted"/>
<name>A0ABM3RV51_SPIOL</name>
<organism evidence="2 3">
    <name type="scientific">Spinacia oleracea</name>
    <name type="common">Spinach</name>
    <dbReference type="NCBI Taxonomy" id="3562"/>
    <lineage>
        <taxon>Eukaryota</taxon>
        <taxon>Viridiplantae</taxon>
        <taxon>Streptophyta</taxon>
        <taxon>Embryophyta</taxon>
        <taxon>Tracheophyta</taxon>
        <taxon>Spermatophyta</taxon>
        <taxon>Magnoliopsida</taxon>
        <taxon>eudicotyledons</taxon>
        <taxon>Gunneridae</taxon>
        <taxon>Pentapetalae</taxon>
        <taxon>Caryophyllales</taxon>
        <taxon>Chenopodiaceae</taxon>
        <taxon>Chenopodioideae</taxon>
        <taxon>Anserineae</taxon>
        <taxon>Spinacia</taxon>
    </lineage>
</organism>
<evidence type="ECO:0000259" key="1">
    <source>
        <dbReference type="Pfam" id="PF13963"/>
    </source>
</evidence>
<dbReference type="GeneID" id="110785987"/>